<dbReference type="PANTHER" id="PTHR30537">
    <property type="entry name" value="HTH-TYPE TRANSCRIPTIONAL REGULATOR"/>
    <property type="match status" value="1"/>
</dbReference>
<organism evidence="6 7">
    <name type="scientific">Oceanimonas doudoroffii</name>
    <dbReference type="NCBI Taxonomy" id="84158"/>
    <lineage>
        <taxon>Bacteria</taxon>
        <taxon>Pseudomonadati</taxon>
        <taxon>Pseudomonadota</taxon>
        <taxon>Gammaproteobacteria</taxon>
        <taxon>Aeromonadales</taxon>
        <taxon>Aeromonadaceae</taxon>
        <taxon>Oceanimonas</taxon>
    </lineage>
</organism>
<dbReference type="GO" id="GO:0003700">
    <property type="term" value="F:DNA-binding transcription factor activity"/>
    <property type="evidence" value="ECO:0007669"/>
    <property type="project" value="InterPro"/>
</dbReference>
<evidence type="ECO:0000259" key="5">
    <source>
        <dbReference type="PROSITE" id="PS50931"/>
    </source>
</evidence>
<evidence type="ECO:0000256" key="1">
    <source>
        <dbReference type="ARBA" id="ARBA00009437"/>
    </source>
</evidence>
<sequence length="301" mass="33998">MYKFPPLYALRVFEAVARLGGVRQAAQELCVTPPAVSHQLAKLEEYLESPLFIRKGRNLLLTEVARDYLTEIRPSLQAIGRATAIASQKKNRETLTIAAPPSLTTKWLIPRLASFFATCPQYDVRLLDRMILEPEEKGIDIAIEYRFEADPHFKTHQLLDDEIVALASPEYVEKHQLNSIEGLRGLTLIETERRLNSWKSILADFPWVRDQPFLSMGYSLHAFEAAAQGLGVALGNRVNAQGMLAAGELCIPFDIDDSQLPPLPRYYLSIPPHKERWARVATFVEWLEKTLKSEGVDGKES</sequence>
<accession>A0A233RIB7</accession>
<dbReference type="InterPro" id="IPR036390">
    <property type="entry name" value="WH_DNA-bd_sf"/>
</dbReference>
<dbReference type="PROSITE" id="PS50931">
    <property type="entry name" value="HTH_LYSR"/>
    <property type="match status" value="1"/>
</dbReference>
<evidence type="ECO:0000256" key="3">
    <source>
        <dbReference type="ARBA" id="ARBA00023125"/>
    </source>
</evidence>
<dbReference type="GO" id="GO:0043565">
    <property type="term" value="F:sequence-specific DNA binding"/>
    <property type="evidence" value="ECO:0007669"/>
    <property type="project" value="TreeGrafter"/>
</dbReference>
<dbReference type="InterPro" id="IPR005119">
    <property type="entry name" value="LysR_subst-bd"/>
</dbReference>
<dbReference type="EMBL" id="NBIM01000001">
    <property type="protein sequence ID" value="OXY83137.1"/>
    <property type="molecule type" value="Genomic_DNA"/>
</dbReference>
<dbReference type="InterPro" id="IPR058163">
    <property type="entry name" value="LysR-type_TF_proteobact-type"/>
</dbReference>
<dbReference type="CDD" id="cd08432">
    <property type="entry name" value="PBP2_GcdR_TrpI_HvrB_AmpR_like"/>
    <property type="match status" value="1"/>
</dbReference>
<dbReference type="PANTHER" id="PTHR30537:SF74">
    <property type="entry name" value="HTH-TYPE TRANSCRIPTIONAL REGULATOR TRPI"/>
    <property type="match status" value="1"/>
</dbReference>
<evidence type="ECO:0000313" key="7">
    <source>
        <dbReference type="Proteomes" id="UP000242757"/>
    </source>
</evidence>
<dbReference type="AlphaFoldDB" id="A0A233RIB7"/>
<comment type="similarity">
    <text evidence="1">Belongs to the LysR transcriptional regulatory family.</text>
</comment>
<keyword evidence="3" id="KW-0238">DNA-binding</keyword>
<keyword evidence="2" id="KW-0805">Transcription regulation</keyword>
<evidence type="ECO:0000256" key="4">
    <source>
        <dbReference type="ARBA" id="ARBA00023163"/>
    </source>
</evidence>
<reference evidence="6 7" key="1">
    <citation type="submission" date="2017-08" db="EMBL/GenBank/DDBJ databases">
        <title>A Genome Sequence of Oceanimonas doudoroffii ATCC 27123T.</title>
        <authorList>
            <person name="Brennan M.A."/>
            <person name="Maclea K.S."/>
            <person name="Mcclelland W.D."/>
            <person name="Trachtenberg A.M."/>
        </authorList>
    </citation>
    <scope>NUCLEOTIDE SEQUENCE [LARGE SCALE GENOMIC DNA]</scope>
    <source>
        <strain evidence="6 7">ATCC 27123</strain>
    </source>
</reference>
<dbReference type="Pfam" id="PF00126">
    <property type="entry name" value="HTH_1"/>
    <property type="match status" value="1"/>
</dbReference>
<dbReference type="InterPro" id="IPR000847">
    <property type="entry name" value="LysR_HTH_N"/>
</dbReference>
<dbReference type="PRINTS" id="PR00039">
    <property type="entry name" value="HTHLYSR"/>
</dbReference>
<proteinExistence type="inferred from homology"/>
<dbReference type="Gene3D" id="3.40.190.10">
    <property type="entry name" value="Periplasmic binding protein-like II"/>
    <property type="match status" value="2"/>
</dbReference>
<keyword evidence="4" id="KW-0804">Transcription</keyword>
<dbReference type="Proteomes" id="UP000242757">
    <property type="component" value="Unassembled WGS sequence"/>
</dbReference>
<dbReference type="Gene3D" id="1.10.10.10">
    <property type="entry name" value="Winged helix-like DNA-binding domain superfamily/Winged helix DNA-binding domain"/>
    <property type="match status" value="1"/>
</dbReference>
<evidence type="ECO:0000313" key="6">
    <source>
        <dbReference type="EMBL" id="OXY83137.1"/>
    </source>
</evidence>
<dbReference type="SUPFAM" id="SSF53850">
    <property type="entry name" value="Periplasmic binding protein-like II"/>
    <property type="match status" value="1"/>
</dbReference>
<dbReference type="GO" id="GO:0006351">
    <property type="term" value="P:DNA-templated transcription"/>
    <property type="evidence" value="ECO:0007669"/>
    <property type="project" value="TreeGrafter"/>
</dbReference>
<protein>
    <recommendedName>
        <fullName evidence="5">HTH lysR-type domain-containing protein</fullName>
    </recommendedName>
</protein>
<name>A0A233RIB7_9GAMM</name>
<comment type="caution">
    <text evidence="6">The sequence shown here is derived from an EMBL/GenBank/DDBJ whole genome shotgun (WGS) entry which is preliminary data.</text>
</comment>
<gene>
    <name evidence="6" type="ORF">B6S08_06465</name>
</gene>
<dbReference type="Pfam" id="PF03466">
    <property type="entry name" value="LysR_substrate"/>
    <property type="match status" value="1"/>
</dbReference>
<keyword evidence="7" id="KW-1185">Reference proteome</keyword>
<dbReference type="SUPFAM" id="SSF46785">
    <property type="entry name" value="Winged helix' DNA-binding domain"/>
    <property type="match status" value="1"/>
</dbReference>
<dbReference type="OrthoDB" id="5526340at2"/>
<dbReference type="RefSeq" id="WP_094199912.1">
    <property type="nucleotide sequence ID" value="NZ_NBIM01000001.1"/>
</dbReference>
<dbReference type="InterPro" id="IPR036388">
    <property type="entry name" value="WH-like_DNA-bd_sf"/>
</dbReference>
<feature type="domain" description="HTH lysR-type" evidence="5">
    <location>
        <begin position="5"/>
        <end position="62"/>
    </location>
</feature>
<evidence type="ECO:0000256" key="2">
    <source>
        <dbReference type="ARBA" id="ARBA00023015"/>
    </source>
</evidence>